<dbReference type="GO" id="GO:0003755">
    <property type="term" value="F:peptidyl-prolyl cis-trans isomerase activity"/>
    <property type="evidence" value="ECO:0007669"/>
    <property type="project" value="UniProtKB-KW"/>
</dbReference>
<evidence type="ECO:0000256" key="2">
    <source>
        <dbReference type="ARBA" id="ARBA00013194"/>
    </source>
</evidence>
<evidence type="ECO:0000313" key="9">
    <source>
        <dbReference type="Proteomes" id="UP000019377"/>
    </source>
</evidence>
<feature type="domain" description="PPIase FKBP-type" evidence="7">
    <location>
        <begin position="46"/>
        <end position="134"/>
    </location>
</feature>
<dbReference type="RefSeq" id="XP_016294400.1">
    <property type="nucleotide sequence ID" value="XM_016434308.1"/>
</dbReference>
<dbReference type="GO" id="GO:0005783">
    <property type="term" value="C:endoplasmic reticulum"/>
    <property type="evidence" value="ECO:0007669"/>
    <property type="project" value="TreeGrafter"/>
</dbReference>
<dbReference type="Proteomes" id="UP000019377">
    <property type="component" value="Unassembled WGS sequence"/>
</dbReference>
<dbReference type="PROSITE" id="PS50059">
    <property type="entry name" value="FKBP_PPIASE"/>
    <property type="match status" value="1"/>
</dbReference>
<evidence type="ECO:0000259" key="7">
    <source>
        <dbReference type="PROSITE" id="PS50059"/>
    </source>
</evidence>
<protein>
    <recommendedName>
        <fullName evidence="2 5">peptidylprolyl isomerase</fullName>
        <ecNumber evidence="2 5">5.2.1.8</ecNumber>
    </recommendedName>
</protein>
<evidence type="ECO:0000256" key="1">
    <source>
        <dbReference type="ARBA" id="ARBA00000971"/>
    </source>
</evidence>
<dbReference type="PANTHER" id="PTHR45779:SF7">
    <property type="entry name" value="PEPTIDYLPROLYL ISOMERASE"/>
    <property type="match status" value="1"/>
</dbReference>
<dbReference type="OrthoDB" id="1902587at2759"/>
<dbReference type="HOGENOM" id="CLU_013615_8_2_1"/>
<dbReference type="EMBL" id="KI545853">
    <property type="protein sequence ID" value="EST09411.1"/>
    <property type="molecule type" value="Genomic_DNA"/>
</dbReference>
<dbReference type="eggNOG" id="KOG0549">
    <property type="taxonomic scope" value="Eukaryota"/>
</dbReference>
<dbReference type="SUPFAM" id="SSF54534">
    <property type="entry name" value="FKBP-like"/>
    <property type="match status" value="1"/>
</dbReference>
<feature type="signal peptide" evidence="6">
    <location>
        <begin position="1"/>
        <end position="20"/>
    </location>
</feature>
<dbReference type="AlphaFoldDB" id="V5EFU9"/>
<proteinExistence type="predicted"/>
<keyword evidence="4 5" id="KW-0413">Isomerase</keyword>
<dbReference type="STRING" id="1365824.V5EFU9"/>
<keyword evidence="6" id="KW-0732">Signal</keyword>
<dbReference type="EC" id="5.2.1.8" evidence="2 5"/>
<dbReference type="GeneID" id="27416907"/>
<evidence type="ECO:0000313" key="8">
    <source>
        <dbReference type="EMBL" id="EST09411.1"/>
    </source>
</evidence>
<dbReference type="Pfam" id="PF00254">
    <property type="entry name" value="FKBP_C"/>
    <property type="match status" value="1"/>
</dbReference>
<feature type="chain" id="PRO_5004732238" description="peptidylprolyl isomerase" evidence="6">
    <location>
        <begin position="21"/>
        <end position="150"/>
    </location>
</feature>
<keyword evidence="9" id="KW-1185">Reference proteome</keyword>
<evidence type="ECO:0000256" key="3">
    <source>
        <dbReference type="ARBA" id="ARBA00023110"/>
    </source>
</evidence>
<reference evidence="9" key="1">
    <citation type="journal article" date="2013" name="Genome Announc.">
        <title>Draft genome sequence of Pseudozyma brasiliensis sp. nov. strain GHG001, a high producer of endo-1,4-xylanase isolated from an insect pest of sugarcane.</title>
        <authorList>
            <person name="Oliveira J.V.D.C."/>
            <person name="dos Santos R.A.C."/>
            <person name="Borges T.A."/>
            <person name="Riano-Pachon D.M."/>
            <person name="Goldman G.H."/>
        </authorList>
    </citation>
    <scope>NUCLEOTIDE SEQUENCE [LARGE SCALE GENOMIC DNA]</scope>
    <source>
        <strain evidence="9">GHG001</strain>
    </source>
</reference>
<gene>
    <name evidence="8" type="ORF">PSEUBRA_SCAF11g01214</name>
</gene>
<dbReference type="InterPro" id="IPR044609">
    <property type="entry name" value="FKBP2/11"/>
</dbReference>
<dbReference type="FunFam" id="3.10.50.40:FF:000006">
    <property type="entry name" value="Peptidyl-prolyl cis-trans isomerase"/>
    <property type="match status" value="1"/>
</dbReference>
<dbReference type="InterPro" id="IPR046357">
    <property type="entry name" value="PPIase_dom_sf"/>
</dbReference>
<evidence type="ECO:0000256" key="4">
    <source>
        <dbReference type="ARBA" id="ARBA00023235"/>
    </source>
</evidence>
<evidence type="ECO:0000256" key="5">
    <source>
        <dbReference type="PROSITE-ProRule" id="PRU00277"/>
    </source>
</evidence>
<sequence length="150" mass="15720">MKFATLSIAAVAMAAGVVSANSGLPDKLQVGVKYRPDKCDDKSHAGDLLAMHYTGTLADGTKFDSSLDRGQPFEFTLGVGQVIKGWDKGLRDMCVGEKRKLKIPPSDGYGARGAGGTIPPNAHLIFEVELLEIKGPRAAAAAAKNAHGDL</sequence>
<comment type="catalytic activity">
    <reaction evidence="1 5">
        <text>[protein]-peptidylproline (omega=180) = [protein]-peptidylproline (omega=0)</text>
        <dbReference type="Rhea" id="RHEA:16237"/>
        <dbReference type="Rhea" id="RHEA-COMP:10747"/>
        <dbReference type="Rhea" id="RHEA-COMP:10748"/>
        <dbReference type="ChEBI" id="CHEBI:83833"/>
        <dbReference type="ChEBI" id="CHEBI:83834"/>
        <dbReference type="EC" id="5.2.1.8"/>
    </reaction>
</comment>
<dbReference type="PANTHER" id="PTHR45779">
    <property type="entry name" value="PEPTIDYLPROLYL ISOMERASE"/>
    <property type="match status" value="1"/>
</dbReference>
<name>V5EFU9_KALBG</name>
<dbReference type="Gene3D" id="3.10.50.40">
    <property type="match status" value="1"/>
</dbReference>
<dbReference type="InterPro" id="IPR001179">
    <property type="entry name" value="PPIase_FKBP_dom"/>
</dbReference>
<evidence type="ECO:0000256" key="6">
    <source>
        <dbReference type="SAM" id="SignalP"/>
    </source>
</evidence>
<keyword evidence="3 5" id="KW-0697">Rotamase</keyword>
<organism evidence="8 9">
    <name type="scientific">Kalmanozyma brasiliensis (strain GHG001)</name>
    <name type="common">Yeast</name>
    <name type="synonym">Pseudozyma brasiliensis</name>
    <dbReference type="NCBI Taxonomy" id="1365824"/>
    <lineage>
        <taxon>Eukaryota</taxon>
        <taxon>Fungi</taxon>
        <taxon>Dikarya</taxon>
        <taxon>Basidiomycota</taxon>
        <taxon>Ustilaginomycotina</taxon>
        <taxon>Ustilaginomycetes</taxon>
        <taxon>Ustilaginales</taxon>
        <taxon>Ustilaginaceae</taxon>
        <taxon>Kalmanozyma</taxon>
    </lineage>
</organism>
<dbReference type="OMA" id="VHMHYTG"/>
<accession>V5EFU9</accession>